<dbReference type="SUPFAM" id="SSF52096">
    <property type="entry name" value="ClpP/crotonase"/>
    <property type="match status" value="1"/>
</dbReference>
<accession>A0A916W7P1</accession>
<dbReference type="InterPro" id="IPR014748">
    <property type="entry name" value="Enoyl-CoA_hydra_C"/>
</dbReference>
<keyword evidence="2" id="KW-0456">Lyase</keyword>
<dbReference type="PANTHER" id="PTHR11941:SF133">
    <property type="entry name" value="1,2-EPOXYPHENYLACETYL-COA ISOMERASE"/>
    <property type="match status" value="1"/>
</dbReference>
<evidence type="ECO:0000313" key="4">
    <source>
        <dbReference type="Proteomes" id="UP000636264"/>
    </source>
</evidence>
<dbReference type="Gene3D" id="3.90.226.10">
    <property type="entry name" value="2-enoyl-CoA Hydratase, Chain A, domain 1"/>
    <property type="match status" value="1"/>
</dbReference>
<dbReference type="EMBL" id="BMIF01000010">
    <property type="protein sequence ID" value="GGA74665.1"/>
    <property type="molecule type" value="Genomic_DNA"/>
</dbReference>
<dbReference type="Gene3D" id="1.10.12.10">
    <property type="entry name" value="Lyase 2-enoyl-coa Hydratase, Chain A, domain 2"/>
    <property type="match status" value="1"/>
</dbReference>
<evidence type="ECO:0000256" key="1">
    <source>
        <dbReference type="ARBA" id="ARBA00005254"/>
    </source>
</evidence>
<evidence type="ECO:0000256" key="2">
    <source>
        <dbReference type="ARBA" id="ARBA00023239"/>
    </source>
</evidence>
<reference evidence="3" key="1">
    <citation type="journal article" date="2014" name="Int. J. Syst. Evol. Microbiol.">
        <title>Complete genome sequence of Corynebacterium casei LMG S-19264T (=DSM 44701T), isolated from a smear-ripened cheese.</title>
        <authorList>
            <consortium name="US DOE Joint Genome Institute (JGI-PGF)"/>
            <person name="Walter F."/>
            <person name="Albersmeier A."/>
            <person name="Kalinowski J."/>
            <person name="Ruckert C."/>
        </authorList>
    </citation>
    <scope>NUCLEOTIDE SEQUENCE</scope>
    <source>
        <strain evidence="3">CGMCC 1.15320</strain>
    </source>
</reference>
<dbReference type="Proteomes" id="UP000636264">
    <property type="component" value="Unassembled WGS sequence"/>
</dbReference>
<evidence type="ECO:0000313" key="3">
    <source>
        <dbReference type="EMBL" id="GGA74665.1"/>
    </source>
</evidence>
<dbReference type="AlphaFoldDB" id="A0A916W7P1"/>
<proteinExistence type="inferred from homology"/>
<dbReference type="PANTHER" id="PTHR11941">
    <property type="entry name" value="ENOYL-COA HYDRATASE-RELATED"/>
    <property type="match status" value="1"/>
</dbReference>
<organism evidence="3 4">
    <name type="scientific">Nitratireductor aestuarii</name>
    <dbReference type="NCBI Taxonomy" id="1735103"/>
    <lineage>
        <taxon>Bacteria</taxon>
        <taxon>Pseudomonadati</taxon>
        <taxon>Pseudomonadota</taxon>
        <taxon>Alphaproteobacteria</taxon>
        <taxon>Hyphomicrobiales</taxon>
        <taxon>Phyllobacteriaceae</taxon>
        <taxon>Nitratireductor</taxon>
    </lineage>
</organism>
<reference evidence="3" key="2">
    <citation type="submission" date="2020-09" db="EMBL/GenBank/DDBJ databases">
        <authorList>
            <person name="Sun Q."/>
            <person name="Zhou Y."/>
        </authorList>
    </citation>
    <scope>NUCLEOTIDE SEQUENCE</scope>
    <source>
        <strain evidence="3">CGMCC 1.15320</strain>
    </source>
</reference>
<dbReference type="GO" id="GO:0016829">
    <property type="term" value="F:lyase activity"/>
    <property type="evidence" value="ECO:0007669"/>
    <property type="project" value="UniProtKB-KW"/>
</dbReference>
<comment type="similarity">
    <text evidence="1">Belongs to the enoyl-CoA hydratase/isomerase family.</text>
</comment>
<gene>
    <name evidence="3" type="ORF">GCM10011385_30860</name>
</gene>
<sequence length="268" mass="28863">MSQEVTESAVAEALAVSTEGGVTVWQMNLPHLRNPLSLELKTAFAQNIELFANDPSQRVLIITGKDNAFCAGGDLRTMDDTPGTVATRERMALSHSFVRRFARVEKPIIMAVNGAAVGAGASLAMLGDIVVASQSAYFAAGFPRVGVLPDLGLLWTLPRVIGLARAKDFVLSNRTYSAEEALQISMVSRVLPDESFLDQVKDLAASIARGPGVSIGMSKLLMDAGLNDTLDAYLLREEMGQAVVFGTQDFLEGTRAFREKRKPVFTGR</sequence>
<dbReference type="InterPro" id="IPR001753">
    <property type="entry name" value="Enoyl-CoA_hydra/iso"/>
</dbReference>
<dbReference type="CDD" id="cd06558">
    <property type="entry name" value="crotonase-like"/>
    <property type="match status" value="1"/>
</dbReference>
<dbReference type="RefSeq" id="WP_188721995.1">
    <property type="nucleotide sequence ID" value="NZ_BMIF01000010.1"/>
</dbReference>
<name>A0A916W7P1_9HYPH</name>
<protein>
    <submittedName>
        <fullName evidence="3">Enoyl-CoA hydratase</fullName>
    </submittedName>
</protein>
<dbReference type="Pfam" id="PF00378">
    <property type="entry name" value="ECH_1"/>
    <property type="match status" value="1"/>
</dbReference>
<comment type="caution">
    <text evidence="3">The sequence shown here is derived from an EMBL/GenBank/DDBJ whole genome shotgun (WGS) entry which is preliminary data.</text>
</comment>
<dbReference type="InterPro" id="IPR029045">
    <property type="entry name" value="ClpP/crotonase-like_dom_sf"/>
</dbReference>
<dbReference type="GO" id="GO:0006635">
    <property type="term" value="P:fatty acid beta-oxidation"/>
    <property type="evidence" value="ECO:0007669"/>
    <property type="project" value="TreeGrafter"/>
</dbReference>
<keyword evidence="4" id="KW-1185">Reference proteome</keyword>